<dbReference type="Proteomes" id="UP001652580">
    <property type="component" value="Chromosome 10"/>
</dbReference>
<dbReference type="SUPFAM" id="SSF48334">
    <property type="entry name" value="DNA repair protein MutS, domain III"/>
    <property type="match status" value="1"/>
</dbReference>
<dbReference type="PANTHER" id="PTHR11361">
    <property type="entry name" value="DNA MISMATCH REPAIR PROTEIN MUTS FAMILY MEMBER"/>
    <property type="match status" value="1"/>
</dbReference>
<evidence type="ECO:0000256" key="7">
    <source>
        <dbReference type="ARBA" id="ARBA00023254"/>
    </source>
</evidence>
<evidence type="ECO:0000256" key="2">
    <source>
        <dbReference type="ARBA" id="ARBA00022741"/>
    </source>
</evidence>
<dbReference type="SMART" id="SM00533">
    <property type="entry name" value="MUTSd"/>
    <property type="match status" value="1"/>
</dbReference>
<evidence type="ECO:0000256" key="5">
    <source>
        <dbReference type="ARBA" id="ARBA00023125"/>
    </source>
</evidence>
<evidence type="ECO:0000256" key="1">
    <source>
        <dbReference type="ARBA" id="ARBA00006271"/>
    </source>
</evidence>
<dbReference type="GeneID" id="103001638"/>
<evidence type="ECO:0000256" key="6">
    <source>
        <dbReference type="ARBA" id="ARBA00023204"/>
    </source>
</evidence>
<proteinExistence type="inferred from homology"/>
<dbReference type="CDD" id="cd03281">
    <property type="entry name" value="ABC_MSH5_euk"/>
    <property type="match status" value="1"/>
</dbReference>
<keyword evidence="3" id="KW-0227">DNA damage</keyword>
<organism evidence="12 13">
    <name type="scientific">Balaenoptera acutorostrata</name>
    <name type="common">Common minke whale</name>
    <name type="synonym">Balaena rostrata</name>
    <dbReference type="NCBI Taxonomy" id="9767"/>
    <lineage>
        <taxon>Eukaryota</taxon>
        <taxon>Metazoa</taxon>
        <taxon>Chordata</taxon>
        <taxon>Craniata</taxon>
        <taxon>Vertebrata</taxon>
        <taxon>Euteleostomi</taxon>
        <taxon>Mammalia</taxon>
        <taxon>Eutheria</taxon>
        <taxon>Laurasiatheria</taxon>
        <taxon>Artiodactyla</taxon>
        <taxon>Whippomorpha</taxon>
        <taxon>Cetacea</taxon>
        <taxon>Mysticeti</taxon>
        <taxon>Balaenopteridae</taxon>
        <taxon>Balaenoptera</taxon>
    </lineage>
</organism>
<dbReference type="PROSITE" id="PS00486">
    <property type="entry name" value="DNA_MISMATCH_REPAIR_2"/>
    <property type="match status" value="1"/>
</dbReference>
<dbReference type="Pfam" id="PF05192">
    <property type="entry name" value="MutS_III"/>
    <property type="match status" value="1"/>
</dbReference>
<dbReference type="Pfam" id="PF05190">
    <property type="entry name" value="MutS_IV"/>
    <property type="match status" value="1"/>
</dbReference>
<keyword evidence="7" id="KW-0469">Meiosis</keyword>
<dbReference type="GO" id="GO:0030983">
    <property type="term" value="F:mismatched DNA binding"/>
    <property type="evidence" value="ECO:0007669"/>
    <property type="project" value="InterPro"/>
</dbReference>
<evidence type="ECO:0000256" key="8">
    <source>
        <dbReference type="ARBA" id="ARBA00057350"/>
    </source>
</evidence>
<feature type="compositionally biased region" description="Low complexity" evidence="10">
    <location>
        <begin position="1"/>
        <end position="29"/>
    </location>
</feature>
<dbReference type="GO" id="GO:0005634">
    <property type="term" value="C:nucleus"/>
    <property type="evidence" value="ECO:0007669"/>
    <property type="project" value="TreeGrafter"/>
</dbReference>
<name>A0A452C3R4_BALAC</name>
<dbReference type="SMART" id="SM00534">
    <property type="entry name" value="MUTSac"/>
    <property type="match status" value="1"/>
</dbReference>
<dbReference type="InterPro" id="IPR007861">
    <property type="entry name" value="DNA_mismatch_repair_MutS_clamp"/>
</dbReference>
<dbReference type="InterPro" id="IPR027417">
    <property type="entry name" value="P-loop_NTPase"/>
</dbReference>
<evidence type="ECO:0000256" key="10">
    <source>
        <dbReference type="SAM" id="MobiDB-lite"/>
    </source>
</evidence>
<evidence type="ECO:0000256" key="4">
    <source>
        <dbReference type="ARBA" id="ARBA00022840"/>
    </source>
</evidence>
<dbReference type="Gene3D" id="3.40.50.300">
    <property type="entry name" value="P-loop containing nucleotide triphosphate hydrolases"/>
    <property type="match status" value="1"/>
</dbReference>
<evidence type="ECO:0000313" key="13">
    <source>
        <dbReference type="RefSeq" id="XP_028017595.1"/>
    </source>
</evidence>
<dbReference type="InterPro" id="IPR007696">
    <property type="entry name" value="DNA_mismatch_repair_MutS_core"/>
</dbReference>
<gene>
    <name evidence="13" type="primary">MSH5</name>
</gene>
<keyword evidence="4" id="KW-0067">ATP-binding</keyword>
<keyword evidence="2" id="KW-0547">Nucleotide-binding</keyword>
<sequence length="816" mass="90865">MASVGATPGRTPQGPGPGEASASFPSSAPVPDPREAEEEEEEEPAEIHLCVLWNSGYLGIAYYDTSDSTIYFMPDAPDHESLRLLQRVLDEINPQSVVTSAKQDENMTRFLGKLASQEHREPKRPEIIYLPSVDFGLEISKQRLLSGNYSFIPDSMTATEKILFLSSIIPFDCLLTVRALGGLLKFMGRRRIGVELEDYNVSVPILGFKKFVLTHLVSIDQDTYSVLQIFKSEPHPSVYKVASGLKEGLSLFGILNRCRCKWGEKLLRLWFTRPTQDLGELNSRLDVIQFFLLPQNLDMAQMLHRLLGHIKNVPLILKRMKLSHTKVSDWQVLYKTVYSALGLRDACRSLPQSIQLFRDIAQEFSDDLHHIASLIGKVVDFEGSLAENRFTVLPNIDPEIDEKKRRLTGLPSFLTEVARKELENLDPRIPSCSVIYIPLIGFLLCIPRLPSMVETNDFEIEGLDFMFLSEEKLHYRSARTKELDALLGDLHCDIRDQETLLMYQLQCQVLARAAVLTRVLDLASRLDVLLALASAARDYGYSRPHYSTRLLGVRIQNGRHPLMELCARTFVPNSAECGGYKGRVKVITGPNSSGKSIYLKQVGLITFMALVGSFVPAEEAEIGAVDAIFTRIHSCESISLGLSTFMIDLNQQVAKAVNNATERSLVLIDEFGKGTNTVDGLALLAAVIRHWLALGPTCPHIFVATNFLSLIQLQLLPQGPLVQYLVCEGVANASHASHTAAQAGLPEKLVARGKEVSDLICSGKPIKPVKELLKEKQMENCQTLVNKFLKLDLEDPNLDLDIFMSQEVLPAATTIL</sequence>
<evidence type="ECO:0000313" key="12">
    <source>
        <dbReference type="Proteomes" id="UP001652580"/>
    </source>
</evidence>
<dbReference type="PIRSF" id="PIRSF005813">
    <property type="entry name" value="MSH2"/>
    <property type="match status" value="1"/>
</dbReference>
<evidence type="ECO:0000259" key="11">
    <source>
        <dbReference type="PROSITE" id="PS00486"/>
    </source>
</evidence>
<protein>
    <recommendedName>
        <fullName evidence="9">MutS protein homolog 5</fullName>
    </recommendedName>
</protein>
<dbReference type="GO" id="GO:0006298">
    <property type="term" value="P:mismatch repair"/>
    <property type="evidence" value="ECO:0007669"/>
    <property type="project" value="InterPro"/>
</dbReference>
<dbReference type="PANTHER" id="PTHR11361:SF20">
    <property type="entry name" value="MUTS PROTEIN HOMOLOG 5"/>
    <property type="match status" value="1"/>
</dbReference>
<dbReference type="AlphaFoldDB" id="A0A452C3R4"/>
<keyword evidence="6" id="KW-0234">DNA repair</keyword>
<feature type="domain" description="DNA mismatch repair proteins mutS family" evidence="11">
    <location>
        <begin position="664"/>
        <end position="680"/>
    </location>
</feature>
<dbReference type="Pfam" id="PF00488">
    <property type="entry name" value="MutS_V"/>
    <property type="match status" value="1"/>
</dbReference>
<dbReference type="InterPro" id="IPR011184">
    <property type="entry name" value="DNA_mismatch_repair_Msh2"/>
</dbReference>
<evidence type="ECO:0000256" key="3">
    <source>
        <dbReference type="ARBA" id="ARBA00022763"/>
    </source>
</evidence>
<dbReference type="InterPro" id="IPR045076">
    <property type="entry name" value="MutS"/>
</dbReference>
<dbReference type="Gene3D" id="1.10.1420.10">
    <property type="match status" value="1"/>
</dbReference>
<feature type="region of interest" description="Disordered" evidence="10">
    <location>
        <begin position="1"/>
        <end position="45"/>
    </location>
</feature>
<feature type="compositionally biased region" description="Acidic residues" evidence="10">
    <location>
        <begin position="35"/>
        <end position="44"/>
    </location>
</feature>
<dbReference type="RefSeq" id="XP_028017595.1">
    <property type="nucleotide sequence ID" value="XM_028161794.2"/>
</dbReference>
<dbReference type="GO" id="GO:0005524">
    <property type="term" value="F:ATP binding"/>
    <property type="evidence" value="ECO:0007669"/>
    <property type="project" value="UniProtKB-KW"/>
</dbReference>
<dbReference type="InterPro" id="IPR036187">
    <property type="entry name" value="DNA_mismatch_repair_MutS_sf"/>
</dbReference>
<keyword evidence="5" id="KW-0238">DNA-binding</keyword>
<reference evidence="13" key="1">
    <citation type="submission" date="2025-08" db="UniProtKB">
        <authorList>
            <consortium name="RefSeq"/>
        </authorList>
    </citation>
    <scope>IDENTIFICATION</scope>
</reference>
<dbReference type="FunFam" id="3.40.50.300:FF:000820">
    <property type="entry name" value="MutS homolog 5 (E. coli)"/>
    <property type="match status" value="1"/>
</dbReference>
<accession>A0A452C3R4</accession>
<dbReference type="GO" id="GO:0051026">
    <property type="term" value="P:chiasma assembly"/>
    <property type="evidence" value="ECO:0007669"/>
    <property type="project" value="TreeGrafter"/>
</dbReference>
<dbReference type="SUPFAM" id="SSF52540">
    <property type="entry name" value="P-loop containing nucleoside triphosphate hydrolases"/>
    <property type="match status" value="1"/>
</dbReference>
<dbReference type="FunFam" id="1.10.1420.10:FF:000008">
    <property type="entry name" value="MutS homolog 5 (E. coli)"/>
    <property type="match status" value="1"/>
</dbReference>
<comment type="similarity">
    <text evidence="1">Belongs to the DNA mismatch repair MutS family.</text>
</comment>
<keyword evidence="12" id="KW-1185">Reference proteome</keyword>
<comment type="function">
    <text evidence="8">Involved in DNA mismatch repair and meiotic recombination processes. Facilitates crossovers between homologs during meiosis.</text>
</comment>
<evidence type="ECO:0000256" key="9">
    <source>
        <dbReference type="ARBA" id="ARBA00071136"/>
    </source>
</evidence>
<dbReference type="GO" id="GO:0140664">
    <property type="term" value="F:ATP-dependent DNA damage sensor activity"/>
    <property type="evidence" value="ECO:0007669"/>
    <property type="project" value="InterPro"/>
</dbReference>
<dbReference type="InterPro" id="IPR000432">
    <property type="entry name" value="DNA_mismatch_repair_MutS_C"/>
</dbReference>